<dbReference type="InterPro" id="IPR002477">
    <property type="entry name" value="Peptidoglycan-bd-like"/>
</dbReference>
<dbReference type="InterPro" id="IPR036366">
    <property type="entry name" value="PGBDSf"/>
</dbReference>
<proteinExistence type="inferred from homology"/>
<dbReference type="Pfam" id="PF01510">
    <property type="entry name" value="Amidase_2"/>
    <property type="match status" value="1"/>
</dbReference>
<comment type="similarity">
    <text evidence="2">Belongs to the N-acetylmuramoyl-L-alanine amidase 2 family.</text>
</comment>
<name>A0A258FU10_9CAUL</name>
<evidence type="ECO:0000259" key="6">
    <source>
        <dbReference type="SMART" id="SM00644"/>
    </source>
</evidence>
<dbReference type="AlphaFoldDB" id="A0A258FU10"/>
<dbReference type="GO" id="GO:0008745">
    <property type="term" value="F:N-acetylmuramoyl-L-alanine amidase activity"/>
    <property type="evidence" value="ECO:0007669"/>
    <property type="project" value="UniProtKB-EC"/>
</dbReference>
<dbReference type="SMART" id="SM00644">
    <property type="entry name" value="Ami_2"/>
    <property type="match status" value="1"/>
</dbReference>
<dbReference type="GO" id="GO:0009253">
    <property type="term" value="P:peptidoglycan catabolic process"/>
    <property type="evidence" value="ECO:0007669"/>
    <property type="project" value="InterPro"/>
</dbReference>
<dbReference type="PANTHER" id="PTHR30417">
    <property type="entry name" value="N-ACETYLMURAMOYL-L-ALANINE AMIDASE AMID"/>
    <property type="match status" value="1"/>
</dbReference>
<accession>A0A258FU10</accession>
<dbReference type="Gene3D" id="1.10.101.10">
    <property type="entry name" value="PGBD-like superfamily/PGBD"/>
    <property type="match status" value="1"/>
</dbReference>
<reference evidence="7 8" key="1">
    <citation type="submission" date="2017-03" db="EMBL/GenBank/DDBJ databases">
        <title>Lifting the veil on microbial sulfur biogeochemistry in mining wastewaters.</title>
        <authorList>
            <person name="Kantor R.S."/>
            <person name="Colenbrander Nelson T."/>
            <person name="Marshall S."/>
            <person name="Bennett D."/>
            <person name="Apte S."/>
            <person name="Camacho D."/>
            <person name="Thomas B.C."/>
            <person name="Warren L.A."/>
            <person name="Banfield J.F."/>
        </authorList>
    </citation>
    <scope>NUCLEOTIDE SEQUENCE [LARGE SCALE GENOMIC DNA]</scope>
    <source>
        <strain evidence="7">32-69-9</strain>
    </source>
</reference>
<feature type="domain" description="N-acetylmuramoyl-L-alanine amidase" evidence="6">
    <location>
        <begin position="8"/>
        <end position="145"/>
    </location>
</feature>
<dbReference type="InterPro" id="IPR051206">
    <property type="entry name" value="NAMLAA_amidase_2"/>
</dbReference>
<evidence type="ECO:0000256" key="1">
    <source>
        <dbReference type="ARBA" id="ARBA00001561"/>
    </source>
</evidence>
<dbReference type="SUPFAM" id="SSF55846">
    <property type="entry name" value="N-acetylmuramoyl-L-alanine amidase-like"/>
    <property type="match status" value="1"/>
</dbReference>
<evidence type="ECO:0000313" key="8">
    <source>
        <dbReference type="Proteomes" id="UP000215595"/>
    </source>
</evidence>
<dbReference type="InterPro" id="IPR002502">
    <property type="entry name" value="Amidase_domain"/>
</dbReference>
<dbReference type="Proteomes" id="UP000215595">
    <property type="component" value="Unassembled WGS sequence"/>
</dbReference>
<evidence type="ECO:0000256" key="4">
    <source>
        <dbReference type="ARBA" id="ARBA00022801"/>
    </source>
</evidence>
<dbReference type="CDD" id="cd06583">
    <property type="entry name" value="PGRP"/>
    <property type="match status" value="1"/>
</dbReference>
<comment type="catalytic activity">
    <reaction evidence="1">
        <text>Hydrolyzes the link between N-acetylmuramoyl residues and L-amino acid residues in certain cell-wall glycopeptides.</text>
        <dbReference type="EC" id="3.5.1.28"/>
    </reaction>
</comment>
<evidence type="ECO:0000256" key="5">
    <source>
        <dbReference type="ARBA" id="ARBA00023316"/>
    </source>
</evidence>
<keyword evidence="5" id="KW-0961">Cell wall biogenesis/degradation</keyword>
<dbReference type="SUPFAM" id="SSF47090">
    <property type="entry name" value="PGBD-like"/>
    <property type="match status" value="1"/>
</dbReference>
<organism evidence="7 8">
    <name type="scientific">Brevundimonas subvibrioides</name>
    <dbReference type="NCBI Taxonomy" id="74313"/>
    <lineage>
        <taxon>Bacteria</taxon>
        <taxon>Pseudomonadati</taxon>
        <taxon>Pseudomonadota</taxon>
        <taxon>Alphaproteobacteria</taxon>
        <taxon>Caulobacterales</taxon>
        <taxon>Caulobacteraceae</taxon>
        <taxon>Brevundimonas</taxon>
    </lineage>
</organism>
<keyword evidence="4" id="KW-0378">Hydrolase</keyword>
<evidence type="ECO:0000313" key="7">
    <source>
        <dbReference type="EMBL" id="OYX35222.1"/>
    </source>
</evidence>
<evidence type="ECO:0000256" key="3">
    <source>
        <dbReference type="ARBA" id="ARBA00011901"/>
    </source>
</evidence>
<dbReference type="GO" id="GO:0071555">
    <property type="term" value="P:cell wall organization"/>
    <property type="evidence" value="ECO:0007669"/>
    <property type="project" value="UniProtKB-KW"/>
</dbReference>
<sequence length="254" mass="28092">MVLTVTEAPSPNFDTRRGPPDMLLLHYTGMQSAEAAVARLRDPEARVSAHYVVDEDGSILRLVAEERRAWHAGKSWWKGETDVNAVSIGIEIVNPGHEWGYRAFPDAQIDAVIALIDDIRTRWAIEDARILGHSDVAPTRKQDPGELFAWKRLAEHRQGLWFEPATERIAALGPPLSVGDSGLGVHVLQAGLHRLGYEPRPDGVYSEETRITVEAFQRHWRPSKVDGIADGETRATLMGVLQLATVESVTGVLN</sequence>
<dbReference type="Pfam" id="PF01471">
    <property type="entry name" value="PG_binding_1"/>
    <property type="match status" value="1"/>
</dbReference>
<gene>
    <name evidence="7" type="ORF">B7Z01_03410</name>
</gene>
<dbReference type="InterPro" id="IPR036365">
    <property type="entry name" value="PGBD-like_sf"/>
</dbReference>
<dbReference type="EMBL" id="NCEB01000005">
    <property type="protein sequence ID" value="OYX35222.1"/>
    <property type="molecule type" value="Genomic_DNA"/>
</dbReference>
<comment type="caution">
    <text evidence="7">The sequence shown here is derived from an EMBL/GenBank/DDBJ whole genome shotgun (WGS) entry which is preliminary data.</text>
</comment>
<dbReference type="Gene3D" id="3.40.80.10">
    <property type="entry name" value="Peptidoglycan recognition protein-like"/>
    <property type="match status" value="1"/>
</dbReference>
<dbReference type="EC" id="3.5.1.28" evidence="3"/>
<evidence type="ECO:0000256" key="2">
    <source>
        <dbReference type="ARBA" id="ARBA00007553"/>
    </source>
</evidence>
<protein>
    <recommendedName>
        <fullName evidence="3">N-acetylmuramoyl-L-alanine amidase</fullName>
        <ecNumber evidence="3">3.5.1.28</ecNumber>
    </recommendedName>
</protein>
<dbReference type="GO" id="GO:0019867">
    <property type="term" value="C:outer membrane"/>
    <property type="evidence" value="ECO:0007669"/>
    <property type="project" value="TreeGrafter"/>
</dbReference>
<dbReference type="PANTHER" id="PTHR30417:SF1">
    <property type="entry name" value="N-ACETYLMURAMOYL-L-ALANINE AMIDASE AMID"/>
    <property type="match status" value="1"/>
</dbReference>
<dbReference type="InterPro" id="IPR036505">
    <property type="entry name" value="Amidase/PGRP_sf"/>
</dbReference>
<dbReference type="GO" id="GO:0009254">
    <property type="term" value="P:peptidoglycan turnover"/>
    <property type="evidence" value="ECO:0007669"/>
    <property type="project" value="TreeGrafter"/>
</dbReference>